<dbReference type="AlphaFoldDB" id="A0A1I7MRY4"/>
<dbReference type="Gene3D" id="3.90.1200.10">
    <property type="match status" value="1"/>
</dbReference>
<dbReference type="SUPFAM" id="SSF56112">
    <property type="entry name" value="Protein kinase-like (PK-like)"/>
    <property type="match status" value="1"/>
</dbReference>
<organism evidence="2 3">
    <name type="scientific">Micrococcus terreus</name>
    <dbReference type="NCBI Taxonomy" id="574650"/>
    <lineage>
        <taxon>Bacteria</taxon>
        <taxon>Bacillati</taxon>
        <taxon>Actinomycetota</taxon>
        <taxon>Actinomycetes</taxon>
        <taxon>Micrococcales</taxon>
        <taxon>Micrococcaceae</taxon>
        <taxon>Micrococcus</taxon>
    </lineage>
</organism>
<keyword evidence="3" id="KW-1185">Reference proteome</keyword>
<dbReference type="Proteomes" id="UP000198881">
    <property type="component" value="Unassembled WGS sequence"/>
</dbReference>
<dbReference type="Pfam" id="PF01636">
    <property type="entry name" value="APH"/>
    <property type="match status" value="1"/>
</dbReference>
<protein>
    <submittedName>
        <fullName evidence="2">Phosphotransferase enzyme family protein</fullName>
    </submittedName>
</protein>
<evidence type="ECO:0000313" key="3">
    <source>
        <dbReference type="Proteomes" id="UP000198881"/>
    </source>
</evidence>
<dbReference type="InterPro" id="IPR011009">
    <property type="entry name" value="Kinase-like_dom_sf"/>
</dbReference>
<dbReference type="EMBL" id="FPCG01000012">
    <property type="protein sequence ID" value="SFV24619.1"/>
    <property type="molecule type" value="Genomic_DNA"/>
</dbReference>
<proteinExistence type="predicted"/>
<name>A0A1I7MRY4_9MICC</name>
<dbReference type="STRING" id="574650.SAMN04487966_11218"/>
<feature type="domain" description="Aminoglycoside phosphotransferase" evidence="1">
    <location>
        <begin position="99"/>
        <end position="266"/>
    </location>
</feature>
<evidence type="ECO:0000313" key="2">
    <source>
        <dbReference type="EMBL" id="SFV24619.1"/>
    </source>
</evidence>
<accession>A0A1I7MRY4</accession>
<dbReference type="InterPro" id="IPR002575">
    <property type="entry name" value="Aminoglycoside_PTrfase"/>
</dbReference>
<keyword evidence="2" id="KW-0808">Transferase</keyword>
<dbReference type="GO" id="GO:0016740">
    <property type="term" value="F:transferase activity"/>
    <property type="evidence" value="ECO:0007669"/>
    <property type="project" value="UniProtKB-KW"/>
</dbReference>
<evidence type="ECO:0000259" key="1">
    <source>
        <dbReference type="Pfam" id="PF01636"/>
    </source>
</evidence>
<gene>
    <name evidence="2" type="ORF">SAMN04487966_11218</name>
</gene>
<sequence length="338" mass="37283">MVRVERADRQLPASFRSATYWVRDRVVRRPQLPVTAERLIPAPQRSGWGPDADGVQELTARLRADVLVMAKFDIQAAVKLRAAYTHDGLTLAIQPPAATGLNGIQRAVQAHSIVERHAPGLMPALVSHGELSRGLPYLVERWLDGRSLTSAAQLDEAAPGILAGLSAVHAGHGVRRIPLSAHHQSSRVARWAEVLQTGIIPSELGSWVSHLLEWNHGLRWSWSHGDMVASNVLRTPTGIALVDWEHSGEWPIMRDAAKLHLYAGDPERTLGLVLSTFHDSASKSSYTPAEELALSHMEMLLRYPVRSRKLAGHARSAIYERQVARQVERLAQVRDAAV</sequence>
<reference evidence="2 3" key="1">
    <citation type="submission" date="2016-10" db="EMBL/GenBank/DDBJ databases">
        <authorList>
            <person name="de Groot N.N."/>
        </authorList>
    </citation>
    <scope>NUCLEOTIDE SEQUENCE [LARGE SCALE GENOMIC DNA]</scope>
    <source>
        <strain evidence="2 3">CGMCC 1.7054</strain>
    </source>
</reference>